<sequence length="98" mass="11344">MMDNKLKETERSDIDLGFIQCRHDASICCSKNIMGITWSHGFFRPVIRLLVDVVVDITADREGKCEHKIDAVVFYAASVDYERPASRHHLEMNDHYCE</sequence>
<protein>
    <submittedName>
        <fullName evidence="1">Uncharacterized protein</fullName>
    </submittedName>
</protein>
<dbReference type="EMBL" id="JADCNM010000004">
    <property type="protein sequence ID" value="KAG0486692.1"/>
    <property type="molecule type" value="Genomic_DNA"/>
</dbReference>
<organism evidence="1 2">
    <name type="scientific">Vanilla planifolia</name>
    <name type="common">Vanilla</name>
    <dbReference type="NCBI Taxonomy" id="51239"/>
    <lineage>
        <taxon>Eukaryota</taxon>
        <taxon>Viridiplantae</taxon>
        <taxon>Streptophyta</taxon>
        <taxon>Embryophyta</taxon>
        <taxon>Tracheophyta</taxon>
        <taxon>Spermatophyta</taxon>
        <taxon>Magnoliopsida</taxon>
        <taxon>Liliopsida</taxon>
        <taxon>Asparagales</taxon>
        <taxon>Orchidaceae</taxon>
        <taxon>Vanilloideae</taxon>
        <taxon>Vanilleae</taxon>
        <taxon>Vanilla</taxon>
    </lineage>
</organism>
<accession>A0A835RIF3</accession>
<comment type="caution">
    <text evidence="1">The sequence shown here is derived from an EMBL/GenBank/DDBJ whole genome shotgun (WGS) entry which is preliminary data.</text>
</comment>
<name>A0A835RIF3_VANPL</name>
<evidence type="ECO:0000313" key="2">
    <source>
        <dbReference type="Proteomes" id="UP000639772"/>
    </source>
</evidence>
<gene>
    <name evidence="1" type="ORF">HPP92_008787</name>
</gene>
<dbReference type="Proteomes" id="UP000639772">
    <property type="component" value="Unassembled WGS sequence"/>
</dbReference>
<evidence type="ECO:0000313" key="1">
    <source>
        <dbReference type="EMBL" id="KAG0486692.1"/>
    </source>
</evidence>
<proteinExistence type="predicted"/>
<dbReference type="AlphaFoldDB" id="A0A835RIF3"/>
<reference evidence="1 2" key="1">
    <citation type="journal article" date="2020" name="Nat. Food">
        <title>A phased Vanilla planifolia genome enables genetic improvement of flavour and production.</title>
        <authorList>
            <person name="Hasing T."/>
            <person name="Tang H."/>
            <person name="Brym M."/>
            <person name="Khazi F."/>
            <person name="Huang T."/>
            <person name="Chambers A.H."/>
        </authorList>
    </citation>
    <scope>NUCLEOTIDE SEQUENCE [LARGE SCALE GENOMIC DNA]</scope>
    <source>
        <tissue evidence="1">Leaf</tissue>
    </source>
</reference>